<name>A0ABV9T3F5_9BACT</name>
<dbReference type="InterPro" id="IPR008928">
    <property type="entry name" value="6-hairpin_glycosidase_sf"/>
</dbReference>
<organism evidence="7 8">
    <name type="scientific">Negadavirga shengliensis</name>
    <dbReference type="NCBI Taxonomy" id="1389218"/>
    <lineage>
        <taxon>Bacteria</taxon>
        <taxon>Pseudomonadati</taxon>
        <taxon>Bacteroidota</taxon>
        <taxon>Cytophagia</taxon>
        <taxon>Cytophagales</taxon>
        <taxon>Cyclobacteriaceae</taxon>
        <taxon>Negadavirga</taxon>
    </lineage>
</organism>
<feature type="region of interest" description="Disordered" evidence="4">
    <location>
        <begin position="718"/>
        <end position="740"/>
    </location>
</feature>
<comment type="similarity">
    <text evidence="1">Belongs to the glycosyl hydrolase 63 family.</text>
</comment>
<feature type="chain" id="PRO_5045613774" evidence="5">
    <location>
        <begin position="21"/>
        <end position="740"/>
    </location>
</feature>
<dbReference type="InterPro" id="IPR054491">
    <property type="entry name" value="MGH1-like_GH"/>
</dbReference>
<dbReference type="Gene3D" id="1.50.10.10">
    <property type="match status" value="1"/>
</dbReference>
<dbReference type="InterPro" id="IPR012341">
    <property type="entry name" value="6hp_glycosidase-like_sf"/>
</dbReference>
<keyword evidence="5" id="KW-0732">Signal</keyword>
<dbReference type="Pfam" id="PF22422">
    <property type="entry name" value="MGH1-like_GH"/>
    <property type="match status" value="1"/>
</dbReference>
<keyword evidence="3 7" id="KW-0326">Glycosidase</keyword>
<keyword evidence="8" id="KW-1185">Reference proteome</keyword>
<keyword evidence="2" id="KW-0378">Hydrolase</keyword>
<dbReference type="GO" id="GO:0016798">
    <property type="term" value="F:hydrolase activity, acting on glycosyl bonds"/>
    <property type="evidence" value="ECO:0007669"/>
    <property type="project" value="UniProtKB-KW"/>
</dbReference>
<evidence type="ECO:0000313" key="8">
    <source>
        <dbReference type="Proteomes" id="UP001595818"/>
    </source>
</evidence>
<evidence type="ECO:0000256" key="2">
    <source>
        <dbReference type="ARBA" id="ARBA00022801"/>
    </source>
</evidence>
<gene>
    <name evidence="7" type="ORF">ACFPFU_15035</name>
</gene>
<evidence type="ECO:0000256" key="5">
    <source>
        <dbReference type="SAM" id="SignalP"/>
    </source>
</evidence>
<comment type="caution">
    <text evidence="7">The sequence shown here is derived from an EMBL/GenBank/DDBJ whole genome shotgun (WGS) entry which is preliminary data.</text>
</comment>
<dbReference type="SUPFAM" id="SSF48208">
    <property type="entry name" value="Six-hairpin glycosidases"/>
    <property type="match status" value="1"/>
</dbReference>
<evidence type="ECO:0000256" key="1">
    <source>
        <dbReference type="ARBA" id="ARBA00010833"/>
    </source>
</evidence>
<dbReference type="RefSeq" id="WP_377065591.1">
    <property type="nucleotide sequence ID" value="NZ_JBHSJJ010000008.1"/>
</dbReference>
<dbReference type="PANTHER" id="PTHR10412:SF11">
    <property type="entry name" value="MANNOSYL-OLIGOSACCHARIDE GLUCOSIDASE"/>
    <property type="match status" value="1"/>
</dbReference>
<evidence type="ECO:0000256" key="4">
    <source>
        <dbReference type="SAM" id="MobiDB-lite"/>
    </source>
</evidence>
<dbReference type="InterPro" id="IPR004888">
    <property type="entry name" value="Glycoside_hydrolase_63"/>
</dbReference>
<accession>A0ABV9T3F5</accession>
<evidence type="ECO:0000313" key="7">
    <source>
        <dbReference type="EMBL" id="MFC4873011.1"/>
    </source>
</evidence>
<proteinExistence type="inferred from homology"/>
<dbReference type="Proteomes" id="UP001595818">
    <property type="component" value="Unassembled WGS sequence"/>
</dbReference>
<evidence type="ECO:0000259" key="6">
    <source>
        <dbReference type="Pfam" id="PF22422"/>
    </source>
</evidence>
<protein>
    <submittedName>
        <fullName evidence="7">Trehalase family glycosidase</fullName>
    </submittedName>
</protein>
<feature type="signal peptide" evidence="5">
    <location>
        <begin position="1"/>
        <end position="20"/>
    </location>
</feature>
<feature type="domain" description="Mannosylglycerate hydrolase MGH1-like glycoside hydrolase" evidence="6">
    <location>
        <begin position="372"/>
        <end position="702"/>
    </location>
</feature>
<evidence type="ECO:0000256" key="3">
    <source>
        <dbReference type="ARBA" id="ARBA00023295"/>
    </source>
</evidence>
<dbReference type="PANTHER" id="PTHR10412">
    <property type="entry name" value="MANNOSYL-OLIGOSACCHARIDE GLUCOSIDASE"/>
    <property type="match status" value="1"/>
</dbReference>
<sequence length="740" mass="86632">MKPILISWLLFSLIMPFSQAQHLDIKDSYLIMNAGIHDPVYTTYTAAMERSRLYGDQGYKMVHYDENRPISYTTEKSGEFFHFFLVNQVVVDKVGKFHKKPVIKASFPDMVIMEYELMEGLKVEETFLVYSSSLALVDLQITSTHDKERELVFYPVLHPVRGSAEITSFHKELNGYEINRQHSLKRLISNLSENYPYPTRLRDYFTANFDLYSYGTLNGEYADLIQEVKTDYYDPDFKNDTLNLQASGEADMILLHHKFAIQPGETVHLRYFRGTQPQDETPDPLKTELKRLKNLSLQEFVDSNVDLFESIPRINFEDRNEHLLYLSAFNLARGSMLPPEGEANRNFYVFSREPLWGWGHGHQVLHESLSMLAYVYLDPQSAMDSQRIYMDQQGEDGLIAYRHGPRGPQTYPHQGKPTTSAPFFSWINWEVYKVAKDKSFLQDAYDSGSRYVDWLHKNRDEDGDGTFEWGPYGLIENVRDWYNVVFQVSKERFLDVDKEDISDELECLDLSTMVVKEMRSLSKMAEVLDKPEESRQWTQKADDLSTLIHERMWEDSMQFYFNVNREDHGFWFMDRDLRREEIIGFLPLWAESASPEIAEKLVQKLVNPDKFWRKNGVPTVAADDEWYSAYVDYCCKWNGPVWLLWDYMVFDGLLNYGYTDIAAELKNRLVQTVNTQLSHNHNFWESFSPDNEVLDSPSNYIWDTIMAKMLIDHYLGRDDPQKEKKPQGGPYIDENPTGKK</sequence>
<dbReference type="EMBL" id="JBHSJJ010000008">
    <property type="protein sequence ID" value="MFC4873011.1"/>
    <property type="molecule type" value="Genomic_DNA"/>
</dbReference>
<reference evidence="8" key="1">
    <citation type="journal article" date="2019" name="Int. J. Syst. Evol. Microbiol.">
        <title>The Global Catalogue of Microorganisms (GCM) 10K type strain sequencing project: providing services to taxonomists for standard genome sequencing and annotation.</title>
        <authorList>
            <consortium name="The Broad Institute Genomics Platform"/>
            <consortium name="The Broad Institute Genome Sequencing Center for Infectious Disease"/>
            <person name="Wu L."/>
            <person name="Ma J."/>
        </authorList>
    </citation>
    <scope>NUCLEOTIDE SEQUENCE [LARGE SCALE GENOMIC DNA]</scope>
    <source>
        <strain evidence="8">CGMCC 4.7466</strain>
    </source>
</reference>